<proteinExistence type="inferred from homology"/>
<dbReference type="GO" id="GO:0008233">
    <property type="term" value="F:peptidase activity"/>
    <property type="evidence" value="ECO:0007669"/>
    <property type="project" value="UniProtKB-KW"/>
</dbReference>
<evidence type="ECO:0000259" key="6">
    <source>
        <dbReference type="Pfam" id="PF01343"/>
    </source>
</evidence>
<dbReference type="InterPro" id="IPR004634">
    <property type="entry name" value="Pept_S49_pIV"/>
</dbReference>
<dbReference type="Pfam" id="PF01343">
    <property type="entry name" value="Peptidase_S49"/>
    <property type="match status" value="2"/>
</dbReference>
<accession>A0ABR6N9X1</accession>
<name>A0ABR6N9X1_9SPHN</name>
<dbReference type="InterPro" id="IPR029045">
    <property type="entry name" value="ClpP/crotonase-like_dom_sf"/>
</dbReference>
<evidence type="ECO:0000313" key="7">
    <source>
        <dbReference type="EMBL" id="MBB5984070.1"/>
    </source>
</evidence>
<dbReference type="CDD" id="cd07023">
    <property type="entry name" value="S49_Sppa_N_C"/>
    <property type="match status" value="1"/>
</dbReference>
<dbReference type="Gene3D" id="3.90.226.10">
    <property type="entry name" value="2-enoyl-CoA Hydratase, Chain A, domain 1"/>
    <property type="match status" value="3"/>
</dbReference>
<dbReference type="CDD" id="cd07018">
    <property type="entry name" value="S49_SppA_67K_type"/>
    <property type="match status" value="1"/>
</dbReference>
<organism evidence="7 8">
    <name type="scientific">Sphingobium lignivorans</name>
    <dbReference type="NCBI Taxonomy" id="2735886"/>
    <lineage>
        <taxon>Bacteria</taxon>
        <taxon>Pseudomonadati</taxon>
        <taxon>Pseudomonadota</taxon>
        <taxon>Alphaproteobacteria</taxon>
        <taxon>Sphingomonadales</taxon>
        <taxon>Sphingomonadaceae</taxon>
        <taxon>Sphingobium</taxon>
    </lineage>
</organism>
<comment type="similarity">
    <text evidence="1">Belongs to the peptidase S49 family.</text>
</comment>
<gene>
    <name evidence="7" type="ORF">HNP60_000044</name>
</gene>
<comment type="caution">
    <text evidence="7">The sequence shown here is derived from an EMBL/GenBank/DDBJ whole genome shotgun (WGS) entry which is preliminary data.</text>
</comment>
<evidence type="ECO:0000256" key="4">
    <source>
        <dbReference type="ARBA" id="ARBA00022825"/>
    </source>
</evidence>
<feature type="transmembrane region" description="Helical" evidence="5">
    <location>
        <begin position="12"/>
        <end position="35"/>
    </location>
</feature>
<evidence type="ECO:0000256" key="5">
    <source>
        <dbReference type="SAM" id="Phobius"/>
    </source>
</evidence>
<dbReference type="Proteomes" id="UP001138540">
    <property type="component" value="Unassembled WGS sequence"/>
</dbReference>
<keyword evidence="5" id="KW-0472">Membrane</keyword>
<feature type="domain" description="Peptidase S49" evidence="6">
    <location>
        <begin position="127"/>
        <end position="280"/>
    </location>
</feature>
<evidence type="ECO:0000256" key="3">
    <source>
        <dbReference type="ARBA" id="ARBA00022801"/>
    </source>
</evidence>
<dbReference type="InterPro" id="IPR047217">
    <property type="entry name" value="S49_SppA_67K_type_N"/>
</dbReference>
<dbReference type="NCBIfam" id="TIGR00705">
    <property type="entry name" value="SppA_67K"/>
    <property type="match status" value="1"/>
</dbReference>
<evidence type="ECO:0000256" key="1">
    <source>
        <dbReference type="ARBA" id="ARBA00008683"/>
    </source>
</evidence>
<evidence type="ECO:0000256" key="2">
    <source>
        <dbReference type="ARBA" id="ARBA00022670"/>
    </source>
</evidence>
<sequence length="630" mass="65417">MLSIVRGAWKLLVAIKDGLVLLFLILFFALLYAGLKMARVDTSFPASGALHIALDGPIVEQPHSADGFSRLTGSAGPTEYRLRDVVGAIEGAASDSAVKAVVLDLDGFGGGGQVAMERVGEALDKVRAAGKPVLAHATYYDDDGYLLAAHASEVWLSPMGMVGVTGPGGSNLYYKGLIDKLGAKTHVYRVGTYKSAVEPFIRTDQSPEARAASEALVKAVWGSWLENVAKARPRAKVEVYLADPLALLRGQGGDTAKAAQAAGLVDKLGDEIAFGKRVAELAGTADDGGPGDFKAIPFSPYARRHASGQDGQVGIITVAGEIVDGEAPPGFAGGTTVANLIRDALSDARIKALVLRVDSPGGSAAASEEIRSALVAARSQGLPVVVSMGNVAASGGYWASTAGDVVFAEPATITGSIGVFGILPSFEKTLAKIGITSDGVKATALSGEPDVVGGISPAFDALAQASVEDIYGKFIGLVAASRKLTPQRVDEIGQGRVWDGGTAHQLKLVDRFGGIEDAIAEAARRAKLSGSAARGRYFDPEPDRFTQVLAAIFGADEVSARAAPRDWLSLAARRQQQVAQRIVADLQGLMDGAAIRADCLECRAFVPGRAPAPATNSGWLTALFRQQMGS</sequence>
<keyword evidence="5" id="KW-1133">Transmembrane helix</keyword>
<dbReference type="EC" id="3.4.21.-" evidence="7"/>
<dbReference type="PIRSF" id="PIRSF001217">
    <property type="entry name" value="Protease_4_SppA"/>
    <property type="match status" value="1"/>
</dbReference>
<keyword evidence="3 7" id="KW-0378">Hydrolase</keyword>
<dbReference type="EMBL" id="JACHKA010000001">
    <property type="protein sequence ID" value="MBB5984070.1"/>
    <property type="molecule type" value="Genomic_DNA"/>
</dbReference>
<feature type="domain" description="Peptidase S49" evidence="6">
    <location>
        <begin position="377"/>
        <end position="528"/>
    </location>
</feature>
<keyword evidence="2 7" id="KW-0645">Protease</keyword>
<dbReference type="GO" id="GO:0006508">
    <property type="term" value="P:proteolysis"/>
    <property type="evidence" value="ECO:0007669"/>
    <property type="project" value="UniProtKB-KW"/>
</dbReference>
<dbReference type="InterPro" id="IPR002142">
    <property type="entry name" value="Peptidase_S49"/>
</dbReference>
<dbReference type="PANTHER" id="PTHR33209">
    <property type="entry name" value="PROTEASE 4"/>
    <property type="match status" value="1"/>
</dbReference>
<reference evidence="7 8" key="1">
    <citation type="submission" date="2020-08" db="EMBL/GenBank/DDBJ databases">
        <title>Exploring microbial biodiversity for novel pathways involved in the catabolism of aromatic compounds derived from lignin.</title>
        <authorList>
            <person name="Elkins J."/>
        </authorList>
    </citation>
    <scope>NUCLEOTIDE SEQUENCE [LARGE SCALE GENOMIC DNA]</scope>
    <source>
        <strain evidence="7 8">B1D3A</strain>
    </source>
</reference>
<keyword evidence="4" id="KW-0720">Serine protease</keyword>
<dbReference type="PANTHER" id="PTHR33209:SF1">
    <property type="entry name" value="PEPTIDASE S49 DOMAIN-CONTAINING PROTEIN"/>
    <property type="match status" value="1"/>
</dbReference>
<dbReference type="SUPFAM" id="SSF52096">
    <property type="entry name" value="ClpP/crotonase"/>
    <property type="match status" value="2"/>
</dbReference>
<keyword evidence="5" id="KW-0812">Transmembrane</keyword>
<keyword evidence="8" id="KW-1185">Reference proteome</keyword>
<dbReference type="Gene3D" id="6.20.330.10">
    <property type="match status" value="1"/>
</dbReference>
<evidence type="ECO:0000313" key="8">
    <source>
        <dbReference type="Proteomes" id="UP001138540"/>
    </source>
</evidence>
<dbReference type="RefSeq" id="WP_184148742.1">
    <property type="nucleotide sequence ID" value="NZ_JACHKA010000001.1"/>
</dbReference>
<dbReference type="InterPro" id="IPR047272">
    <property type="entry name" value="S49_SppA_C"/>
</dbReference>
<protein>
    <submittedName>
        <fullName evidence="7">Protease-4</fullName>
        <ecNumber evidence="7">3.4.21.-</ecNumber>
    </submittedName>
</protein>